<comment type="subcellular location">
    <subcellularLocation>
        <location evidence="1">Cell membrane</location>
        <topology evidence="1">Single-pass membrane protein</topology>
    </subcellularLocation>
    <subcellularLocation>
        <location evidence="7">Cell membrane</location>
        <topology evidence="7">Single-pass type II membrane protein</topology>
    </subcellularLocation>
</comment>
<keyword evidence="3" id="KW-1003">Cell membrane</keyword>
<accession>A0ABP8MTQ1</accession>
<keyword evidence="5" id="KW-1133">Transmembrane helix</keyword>
<evidence type="ECO:0000256" key="2">
    <source>
        <dbReference type="ARBA" id="ARBA00005811"/>
    </source>
</evidence>
<organism evidence="8 9">
    <name type="scientific">Rurimicrobium arvi</name>
    <dbReference type="NCBI Taxonomy" id="2049916"/>
    <lineage>
        <taxon>Bacteria</taxon>
        <taxon>Pseudomonadati</taxon>
        <taxon>Bacteroidota</taxon>
        <taxon>Chitinophagia</taxon>
        <taxon>Chitinophagales</taxon>
        <taxon>Chitinophagaceae</taxon>
        <taxon>Rurimicrobium</taxon>
    </lineage>
</organism>
<keyword evidence="4 7" id="KW-0812">Transmembrane</keyword>
<evidence type="ECO:0000256" key="5">
    <source>
        <dbReference type="ARBA" id="ARBA00022989"/>
    </source>
</evidence>
<name>A0ABP8MTQ1_9BACT</name>
<dbReference type="Proteomes" id="UP001501410">
    <property type="component" value="Unassembled WGS sequence"/>
</dbReference>
<reference evidence="9" key="1">
    <citation type="journal article" date="2019" name="Int. J. Syst. Evol. Microbiol.">
        <title>The Global Catalogue of Microorganisms (GCM) 10K type strain sequencing project: providing services to taxonomists for standard genome sequencing and annotation.</title>
        <authorList>
            <consortium name="The Broad Institute Genomics Platform"/>
            <consortium name="The Broad Institute Genome Sequencing Center for Infectious Disease"/>
            <person name="Wu L."/>
            <person name="Ma J."/>
        </authorList>
    </citation>
    <scope>NUCLEOTIDE SEQUENCE [LARGE SCALE GENOMIC DNA]</scope>
    <source>
        <strain evidence="9">JCM 31921</strain>
    </source>
</reference>
<evidence type="ECO:0000256" key="6">
    <source>
        <dbReference type="ARBA" id="ARBA00023136"/>
    </source>
</evidence>
<dbReference type="PANTHER" id="PTHR30558:SF3">
    <property type="entry name" value="BIOPOLYMER TRANSPORT PROTEIN EXBD-RELATED"/>
    <property type="match status" value="1"/>
</dbReference>
<dbReference type="Pfam" id="PF02472">
    <property type="entry name" value="ExbD"/>
    <property type="match status" value="1"/>
</dbReference>
<dbReference type="RefSeq" id="WP_344826420.1">
    <property type="nucleotide sequence ID" value="NZ_BAABEZ010000022.1"/>
</dbReference>
<sequence length="220" mass="24047">MPKLKMPRKSTHIDMTAMCDVAFLLLSFFMLATKFKPDEPVVVVTPASISQVILPDADIMLITVDTKGRVFFSVDNKIIRKNLIEDMNEYKGLNLTENEMNAFAIGSSIGVPFNQLKSYLSSDPTTRQAIDKSTPGVPADTSVNNPDNELAAWIRSARNNNPKLRICIKADGEAAYPSVHKIIATLAGWKIFKFNLITNLKAVPPGTYAAEAAATTTAAK</sequence>
<protein>
    <submittedName>
        <fullName evidence="8">Biopolymer transporter ExbD</fullName>
    </submittedName>
</protein>
<keyword evidence="9" id="KW-1185">Reference proteome</keyword>
<keyword evidence="6" id="KW-0472">Membrane</keyword>
<evidence type="ECO:0000256" key="7">
    <source>
        <dbReference type="RuleBase" id="RU003879"/>
    </source>
</evidence>
<dbReference type="PANTHER" id="PTHR30558">
    <property type="entry name" value="EXBD MEMBRANE COMPONENT OF PMF-DRIVEN MACROMOLECULE IMPORT SYSTEM"/>
    <property type="match status" value="1"/>
</dbReference>
<dbReference type="EMBL" id="BAABEZ010000022">
    <property type="protein sequence ID" value="GAA4455951.1"/>
    <property type="molecule type" value="Genomic_DNA"/>
</dbReference>
<gene>
    <name evidence="8" type="ORF">GCM10023092_20500</name>
</gene>
<evidence type="ECO:0000313" key="9">
    <source>
        <dbReference type="Proteomes" id="UP001501410"/>
    </source>
</evidence>
<dbReference type="InterPro" id="IPR003400">
    <property type="entry name" value="ExbD"/>
</dbReference>
<proteinExistence type="inferred from homology"/>
<comment type="caution">
    <text evidence="8">The sequence shown here is derived from an EMBL/GenBank/DDBJ whole genome shotgun (WGS) entry which is preliminary data.</text>
</comment>
<keyword evidence="7" id="KW-0813">Transport</keyword>
<comment type="similarity">
    <text evidence="2 7">Belongs to the ExbD/TolR family.</text>
</comment>
<evidence type="ECO:0000313" key="8">
    <source>
        <dbReference type="EMBL" id="GAA4455951.1"/>
    </source>
</evidence>
<evidence type="ECO:0000256" key="1">
    <source>
        <dbReference type="ARBA" id="ARBA00004162"/>
    </source>
</evidence>
<evidence type="ECO:0000256" key="3">
    <source>
        <dbReference type="ARBA" id="ARBA00022475"/>
    </source>
</evidence>
<keyword evidence="7" id="KW-0653">Protein transport</keyword>
<evidence type="ECO:0000256" key="4">
    <source>
        <dbReference type="ARBA" id="ARBA00022692"/>
    </source>
</evidence>